<dbReference type="NCBIfam" id="TIGR03707">
    <property type="entry name" value="PPK2_P_aer"/>
    <property type="match status" value="1"/>
</dbReference>
<keyword evidence="3 4" id="KW-0418">Kinase</keyword>
<dbReference type="PANTHER" id="PTHR34383:SF1">
    <property type="entry name" value="ADP-POLYPHOSPHATE PHOSPHOTRANSFERASE"/>
    <property type="match status" value="1"/>
</dbReference>
<gene>
    <name evidence="6" type="primary">ppk2</name>
    <name evidence="6" type="ORF">DVT68_10390</name>
</gene>
<dbReference type="RefSeq" id="WP_114824989.1">
    <property type="nucleotide sequence ID" value="NZ_QQSY01000002.1"/>
</dbReference>
<dbReference type="OrthoDB" id="9775224at2"/>
<evidence type="ECO:0000256" key="2">
    <source>
        <dbReference type="ARBA" id="ARBA00022679"/>
    </source>
</evidence>
<dbReference type="AlphaFoldDB" id="A0A370K8E4"/>
<evidence type="ECO:0000256" key="1">
    <source>
        <dbReference type="ARBA" id="ARBA00009924"/>
    </source>
</evidence>
<name>A0A370K8E4_9GAMM</name>
<dbReference type="InterPro" id="IPR027417">
    <property type="entry name" value="P-loop_NTPase"/>
</dbReference>
<dbReference type="PIRSF" id="PIRSF028756">
    <property type="entry name" value="PPK2_prd"/>
    <property type="match status" value="1"/>
</dbReference>
<evidence type="ECO:0000259" key="5">
    <source>
        <dbReference type="Pfam" id="PF03976"/>
    </source>
</evidence>
<accession>A0A370K8E4</accession>
<evidence type="ECO:0000313" key="6">
    <source>
        <dbReference type="EMBL" id="RDI98903.1"/>
    </source>
</evidence>
<dbReference type="Gene3D" id="3.40.50.300">
    <property type="entry name" value="P-loop containing nucleotide triphosphate hydrolases"/>
    <property type="match status" value="1"/>
</dbReference>
<evidence type="ECO:0000313" key="7">
    <source>
        <dbReference type="Proteomes" id="UP000254711"/>
    </source>
</evidence>
<keyword evidence="2 4" id="KW-0808">Transferase</keyword>
<protein>
    <recommendedName>
        <fullName evidence="4">ADP/GDP-polyphosphate phosphotransferase</fullName>
        <ecNumber evidence="4">2.7.4.-</ecNumber>
    </recommendedName>
    <alternativeName>
        <fullName evidence="4">Polyphosphate kinase PPK2</fullName>
    </alternativeName>
</protein>
<dbReference type="InterPro" id="IPR016898">
    <property type="entry name" value="Polyphosphate_phosphotransfera"/>
</dbReference>
<reference evidence="6 7" key="1">
    <citation type="submission" date="2018-07" db="EMBL/GenBank/DDBJ databases">
        <title>Dyella solisilvae sp. nov., isolated from the pine and broad-leaved mixed forest soil.</title>
        <authorList>
            <person name="Gao Z."/>
            <person name="Qiu L."/>
        </authorList>
    </citation>
    <scope>NUCLEOTIDE SEQUENCE [LARGE SCALE GENOMIC DNA]</scope>
    <source>
        <strain evidence="6 7">DHG54</strain>
    </source>
</reference>
<dbReference type="Proteomes" id="UP000254711">
    <property type="component" value="Unassembled WGS sequence"/>
</dbReference>
<feature type="domain" description="Polyphosphate kinase-2-related" evidence="5">
    <location>
        <begin position="23"/>
        <end position="249"/>
    </location>
</feature>
<comment type="similarity">
    <text evidence="1 4">Belongs to the polyphosphate kinase 2 (PPK2) family. Class I subfamily.</text>
</comment>
<comment type="subunit">
    <text evidence="4">Homotetramer.</text>
</comment>
<dbReference type="PANTHER" id="PTHR34383">
    <property type="entry name" value="POLYPHOSPHATE:AMP PHOSPHOTRANSFERASE-RELATED"/>
    <property type="match status" value="1"/>
</dbReference>
<dbReference type="GO" id="GO:0006793">
    <property type="term" value="P:phosphorus metabolic process"/>
    <property type="evidence" value="ECO:0007669"/>
    <property type="project" value="InterPro"/>
</dbReference>
<evidence type="ECO:0000256" key="3">
    <source>
        <dbReference type="ARBA" id="ARBA00022777"/>
    </source>
</evidence>
<sequence length="277" mass="32188">MAKHKKAAEVAETEGEPEVGGKLKNKLYLEELAKLHAELVKLQLWVQHTGAKICVVFEGRDGAGKGGTIKAITERVSPRVFRVVALPSPTDREKSQMYIQRYLPHLPAAGEIVIFDRSWYNRAGVERVMGFCTDEQVESFLRVAPLVERAMESSGIILLKYWLEVSEDEQTRRLKGRIHDGRKVWKLSPMDLKSYSRWYDYSRARDDMFRATDTQFAPWLVVNSNDKRRARLNIIADLLNRIPYEEVDRPKVTLPKRQKRGDYKEPDYPFRYIAEKF</sequence>
<dbReference type="EC" id="2.7.4.-" evidence="4"/>
<comment type="function">
    <text evidence="4">Uses inorganic polyphosphate (polyP) as a donor to convert GDP to GTP or ADP to ATP.</text>
</comment>
<dbReference type="EMBL" id="QQSY01000002">
    <property type="protein sequence ID" value="RDI98903.1"/>
    <property type="molecule type" value="Genomic_DNA"/>
</dbReference>
<dbReference type="Pfam" id="PF03976">
    <property type="entry name" value="PPK2"/>
    <property type="match status" value="1"/>
</dbReference>
<dbReference type="InterPro" id="IPR022486">
    <property type="entry name" value="PPK2_PA0141"/>
</dbReference>
<dbReference type="InterPro" id="IPR022488">
    <property type="entry name" value="PPK2-related"/>
</dbReference>
<dbReference type="GO" id="GO:0008976">
    <property type="term" value="F:polyphosphate kinase activity"/>
    <property type="evidence" value="ECO:0007669"/>
    <property type="project" value="UniProtKB-UniRule"/>
</dbReference>
<keyword evidence="7" id="KW-1185">Reference proteome</keyword>
<dbReference type="SUPFAM" id="SSF52540">
    <property type="entry name" value="P-loop containing nucleoside triphosphate hydrolases"/>
    <property type="match status" value="1"/>
</dbReference>
<comment type="caution">
    <text evidence="6">The sequence shown here is derived from an EMBL/GenBank/DDBJ whole genome shotgun (WGS) entry which is preliminary data.</text>
</comment>
<organism evidence="6 7">
    <name type="scientific">Dyella solisilvae</name>
    <dbReference type="NCBI Taxonomy" id="1920168"/>
    <lineage>
        <taxon>Bacteria</taxon>
        <taxon>Pseudomonadati</taxon>
        <taxon>Pseudomonadota</taxon>
        <taxon>Gammaproteobacteria</taxon>
        <taxon>Lysobacterales</taxon>
        <taxon>Rhodanobacteraceae</taxon>
        <taxon>Dyella</taxon>
    </lineage>
</organism>
<proteinExistence type="inferred from homology"/>
<evidence type="ECO:0000256" key="4">
    <source>
        <dbReference type="RuleBase" id="RU369062"/>
    </source>
</evidence>